<dbReference type="KEGG" id="ppsr:I6J18_20330"/>
<evidence type="ECO:0000256" key="7">
    <source>
        <dbReference type="ARBA" id="ARBA00022603"/>
    </source>
</evidence>
<evidence type="ECO:0000256" key="11">
    <source>
        <dbReference type="ARBA" id="ARBA00047944"/>
    </source>
</evidence>
<dbReference type="InterPro" id="IPR015947">
    <property type="entry name" value="PUA-like_sf"/>
</dbReference>
<evidence type="ECO:0000256" key="9">
    <source>
        <dbReference type="ARBA" id="ARBA00022691"/>
    </source>
</evidence>
<dbReference type="SUPFAM" id="SSF88697">
    <property type="entry name" value="PUA domain-like"/>
    <property type="match status" value="1"/>
</dbReference>
<sequence>MQRYFVPMESFTESSVTITGDDFHHIVRVMRMETGDTVIVVQPGGQAAVAEIKTITDDAVLADVIEWTKEEKELPVRLSIASGLPKGDKLEYIVQKGTELGAFSFFPFQAARSVVKWDEKKAGKKTERLQKIAKEAAEQSHRTVVPVVNEPVTLSGLIERAQDYDYKLIAFEESAKQGETAKLASTLKVIKPGQSILFVFGPEGGITEKELDKLVEAGFTACGLGPRILRTETAPLYALAAVSYHLELLG</sequence>
<dbReference type="SUPFAM" id="SSF75217">
    <property type="entry name" value="alpha/beta knot"/>
    <property type="match status" value="1"/>
</dbReference>
<dbReference type="Gene3D" id="2.40.240.20">
    <property type="entry name" value="Hypothetical PUA domain-like, domain 1"/>
    <property type="match status" value="1"/>
</dbReference>
<evidence type="ECO:0000256" key="12">
    <source>
        <dbReference type="PIRNR" id="PIRNR015601"/>
    </source>
</evidence>
<dbReference type="InterPro" id="IPR006700">
    <property type="entry name" value="RsmE"/>
</dbReference>
<keyword evidence="8 12" id="KW-0808">Transferase</keyword>
<evidence type="ECO:0000256" key="2">
    <source>
        <dbReference type="ARBA" id="ARBA00005528"/>
    </source>
</evidence>
<dbReference type="InterPro" id="IPR029028">
    <property type="entry name" value="Alpha/beta_knot_MTases"/>
</dbReference>
<evidence type="ECO:0000256" key="5">
    <source>
        <dbReference type="ARBA" id="ARBA00022490"/>
    </source>
</evidence>
<evidence type="ECO:0000259" key="13">
    <source>
        <dbReference type="Pfam" id="PF04452"/>
    </source>
</evidence>
<dbReference type="InterPro" id="IPR046886">
    <property type="entry name" value="RsmE_MTase_dom"/>
</dbReference>
<dbReference type="Pfam" id="PF20260">
    <property type="entry name" value="PUA_4"/>
    <property type="match status" value="1"/>
</dbReference>
<dbReference type="Pfam" id="PF04452">
    <property type="entry name" value="Methyltrans_RNA"/>
    <property type="match status" value="1"/>
</dbReference>
<evidence type="ECO:0000256" key="3">
    <source>
        <dbReference type="ARBA" id="ARBA00012328"/>
    </source>
</evidence>
<dbReference type="GO" id="GO:0070042">
    <property type="term" value="F:rRNA (uridine-N3-)-methyltransferase activity"/>
    <property type="evidence" value="ECO:0007669"/>
    <property type="project" value="TreeGrafter"/>
</dbReference>
<dbReference type="InterPro" id="IPR029026">
    <property type="entry name" value="tRNA_m1G_MTases_N"/>
</dbReference>
<keyword evidence="16" id="KW-1185">Reference proteome</keyword>
<dbReference type="NCBIfam" id="NF008692">
    <property type="entry name" value="PRK11713.1-5"/>
    <property type="match status" value="1"/>
</dbReference>
<comment type="subcellular location">
    <subcellularLocation>
        <location evidence="1 12">Cytoplasm</location>
    </subcellularLocation>
</comment>
<accession>A0A974S164</accession>
<dbReference type="GO" id="GO:0005737">
    <property type="term" value="C:cytoplasm"/>
    <property type="evidence" value="ECO:0007669"/>
    <property type="project" value="UniProtKB-SubCell"/>
</dbReference>
<reference evidence="15 16" key="1">
    <citation type="submission" date="2021-01" db="EMBL/GenBank/DDBJ databases">
        <title>FDA dAtabase for Regulatory Grade micrObial Sequences (FDA-ARGOS): Supporting development and validation of Infectious Disease Dx tests.</title>
        <authorList>
            <person name="Nelson B."/>
            <person name="Plummer A."/>
            <person name="Tallon L."/>
            <person name="Sadzewicz L."/>
            <person name="Zhao X."/>
            <person name="Boylan J."/>
            <person name="Ott S."/>
            <person name="Bowen H."/>
            <person name="Vavikolanu K."/>
            <person name="Mehta A."/>
            <person name="Aluvathingal J."/>
            <person name="Nadendla S."/>
            <person name="Myers T."/>
            <person name="Yan Y."/>
            <person name="Sichtig H."/>
        </authorList>
    </citation>
    <scope>NUCLEOTIDE SEQUENCE [LARGE SCALE GENOMIC DNA]</scope>
    <source>
        <strain evidence="15 16">FDAARGOS_1161</strain>
    </source>
</reference>
<protein>
    <recommendedName>
        <fullName evidence="4 12">Ribosomal RNA small subunit methyltransferase E</fullName>
        <ecNumber evidence="3 12">2.1.1.193</ecNumber>
    </recommendedName>
</protein>
<dbReference type="Gene3D" id="3.40.1280.10">
    <property type="match status" value="1"/>
</dbReference>
<name>A0A974S164_PERPY</name>
<comment type="catalytic activity">
    <reaction evidence="11 12">
        <text>uridine(1498) in 16S rRNA + S-adenosyl-L-methionine = N(3)-methyluridine(1498) in 16S rRNA + S-adenosyl-L-homocysteine + H(+)</text>
        <dbReference type="Rhea" id="RHEA:42920"/>
        <dbReference type="Rhea" id="RHEA-COMP:10283"/>
        <dbReference type="Rhea" id="RHEA-COMP:10284"/>
        <dbReference type="ChEBI" id="CHEBI:15378"/>
        <dbReference type="ChEBI" id="CHEBI:57856"/>
        <dbReference type="ChEBI" id="CHEBI:59789"/>
        <dbReference type="ChEBI" id="CHEBI:65315"/>
        <dbReference type="ChEBI" id="CHEBI:74502"/>
        <dbReference type="EC" id="2.1.1.193"/>
    </reaction>
</comment>
<dbReference type="PANTHER" id="PTHR30027:SF3">
    <property type="entry name" value="16S RRNA (URACIL(1498)-N(3))-METHYLTRANSFERASE"/>
    <property type="match status" value="1"/>
</dbReference>
<evidence type="ECO:0000259" key="14">
    <source>
        <dbReference type="Pfam" id="PF20260"/>
    </source>
</evidence>
<dbReference type="PANTHER" id="PTHR30027">
    <property type="entry name" value="RIBOSOMAL RNA SMALL SUBUNIT METHYLTRANSFERASE E"/>
    <property type="match status" value="1"/>
</dbReference>
<gene>
    <name evidence="15" type="ORF">I6J18_20330</name>
</gene>
<dbReference type="EMBL" id="CP068053">
    <property type="protein sequence ID" value="QQS99904.1"/>
    <property type="molecule type" value="Genomic_DNA"/>
</dbReference>
<dbReference type="NCBIfam" id="TIGR00046">
    <property type="entry name" value="RsmE family RNA methyltransferase"/>
    <property type="match status" value="1"/>
</dbReference>
<dbReference type="Proteomes" id="UP000595254">
    <property type="component" value="Chromosome"/>
</dbReference>
<organism evidence="15 16">
    <name type="scientific">Peribacillus psychrosaccharolyticus</name>
    <name type="common">Bacillus psychrosaccharolyticus</name>
    <dbReference type="NCBI Taxonomy" id="1407"/>
    <lineage>
        <taxon>Bacteria</taxon>
        <taxon>Bacillati</taxon>
        <taxon>Bacillota</taxon>
        <taxon>Bacilli</taxon>
        <taxon>Bacillales</taxon>
        <taxon>Bacillaceae</taxon>
        <taxon>Peribacillus</taxon>
    </lineage>
</organism>
<comment type="function">
    <text evidence="10 12">Specifically methylates the N3 position of the uracil ring of uridine 1498 (m3U1498) in 16S rRNA. Acts on the fully assembled 30S ribosomal subunit.</text>
</comment>
<keyword evidence="6 12" id="KW-0698">rRNA processing</keyword>
<dbReference type="AlphaFoldDB" id="A0A974S164"/>
<evidence type="ECO:0000256" key="4">
    <source>
        <dbReference type="ARBA" id="ARBA00013673"/>
    </source>
</evidence>
<evidence type="ECO:0000313" key="15">
    <source>
        <dbReference type="EMBL" id="QQS99904.1"/>
    </source>
</evidence>
<dbReference type="GO" id="GO:0070475">
    <property type="term" value="P:rRNA base methylation"/>
    <property type="evidence" value="ECO:0007669"/>
    <property type="project" value="TreeGrafter"/>
</dbReference>
<dbReference type="InterPro" id="IPR046887">
    <property type="entry name" value="RsmE_PUA-like"/>
</dbReference>
<dbReference type="NCBIfam" id="NF008691">
    <property type="entry name" value="PRK11713.1-4"/>
    <property type="match status" value="1"/>
</dbReference>
<evidence type="ECO:0000256" key="10">
    <source>
        <dbReference type="ARBA" id="ARBA00025699"/>
    </source>
</evidence>
<dbReference type="EC" id="2.1.1.193" evidence="3 12"/>
<keyword evidence="7 12" id="KW-0489">Methyltransferase</keyword>
<keyword evidence="9 12" id="KW-0949">S-adenosyl-L-methionine</keyword>
<feature type="domain" description="Ribosomal RNA small subunit methyltransferase E PUA-like" evidence="14">
    <location>
        <begin position="18"/>
        <end position="64"/>
    </location>
</feature>
<comment type="similarity">
    <text evidence="2 12">Belongs to the RNA methyltransferase RsmE family.</text>
</comment>
<feature type="domain" description="Ribosomal RNA small subunit methyltransferase E methyltransferase" evidence="13">
    <location>
        <begin position="72"/>
        <end position="242"/>
    </location>
</feature>
<dbReference type="RefSeq" id="WP_040373853.1">
    <property type="nucleotide sequence ID" value="NZ_CP068053.1"/>
</dbReference>
<keyword evidence="5 12" id="KW-0963">Cytoplasm</keyword>
<dbReference type="FunFam" id="3.40.1280.10:FF:000020">
    <property type="entry name" value="Ribosomal RNA small subunit methyltransferase E"/>
    <property type="match status" value="1"/>
</dbReference>
<evidence type="ECO:0000256" key="1">
    <source>
        <dbReference type="ARBA" id="ARBA00004496"/>
    </source>
</evidence>
<proteinExistence type="inferred from homology"/>
<evidence type="ECO:0000313" key="16">
    <source>
        <dbReference type="Proteomes" id="UP000595254"/>
    </source>
</evidence>
<dbReference type="CDD" id="cd18084">
    <property type="entry name" value="RsmE-like"/>
    <property type="match status" value="1"/>
</dbReference>
<evidence type="ECO:0000256" key="6">
    <source>
        <dbReference type="ARBA" id="ARBA00022552"/>
    </source>
</evidence>
<evidence type="ECO:0000256" key="8">
    <source>
        <dbReference type="ARBA" id="ARBA00022679"/>
    </source>
</evidence>
<dbReference type="PIRSF" id="PIRSF015601">
    <property type="entry name" value="MTase_slr0722"/>
    <property type="match status" value="1"/>
</dbReference>